<accession>A0A1G6T644</accession>
<dbReference type="AlphaFoldDB" id="A0A1G6T644"/>
<sequence length="77" mass="7268">MKRLALPALVLSFAAASVATAGAASAAPTEPAACFGAFSSTFAQMFVPSGALVSGAAPGGGIGTVASEKPNDPTGCP</sequence>
<dbReference type="EMBL" id="FMZF01000006">
    <property type="protein sequence ID" value="SDD24006.1"/>
    <property type="molecule type" value="Genomic_DNA"/>
</dbReference>
<protein>
    <recommendedName>
        <fullName evidence="4">Secreted protein</fullName>
    </recommendedName>
</protein>
<organism evidence="2 3">
    <name type="scientific">Geodermatophilus telluris</name>
    <dbReference type="NCBI Taxonomy" id="1190417"/>
    <lineage>
        <taxon>Bacteria</taxon>
        <taxon>Bacillati</taxon>
        <taxon>Actinomycetota</taxon>
        <taxon>Actinomycetes</taxon>
        <taxon>Geodermatophilales</taxon>
        <taxon>Geodermatophilaceae</taxon>
        <taxon>Geodermatophilus</taxon>
    </lineage>
</organism>
<proteinExistence type="predicted"/>
<dbReference type="Proteomes" id="UP000199416">
    <property type="component" value="Unassembled WGS sequence"/>
</dbReference>
<evidence type="ECO:0000313" key="3">
    <source>
        <dbReference type="Proteomes" id="UP000199416"/>
    </source>
</evidence>
<feature type="signal peptide" evidence="1">
    <location>
        <begin position="1"/>
        <end position="26"/>
    </location>
</feature>
<reference evidence="3" key="1">
    <citation type="submission" date="2016-10" db="EMBL/GenBank/DDBJ databases">
        <authorList>
            <person name="Varghese N."/>
            <person name="Submissions S."/>
        </authorList>
    </citation>
    <scope>NUCLEOTIDE SEQUENCE [LARGE SCALE GENOMIC DNA]</scope>
    <source>
        <strain evidence="3">DSM 45421</strain>
    </source>
</reference>
<feature type="chain" id="PRO_5011534497" description="Secreted protein" evidence="1">
    <location>
        <begin position="27"/>
        <end position="77"/>
    </location>
</feature>
<evidence type="ECO:0008006" key="4">
    <source>
        <dbReference type="Google" id="ProtNLM"/>
    </source>
</evidence>
<keyword evidence="3" id="KW-1185">Reference proteome</keyword>
<evidence type="ECO:0000313" key="2">
    <source>
        <dbReference type="EMBL" id="SDD24006.1"/>
    </source>
</evidence>
<name>A0A1G6T644_9ACTN</name>
<keyword evidence="1" id="KW-0732">Signal</keyword>
<dbReference type="RefSeq" id="WP_091367522.1">
    <property type="nucleotide sequence ID" value="NZ_FMZF01000006.1"/>
</dbReference>
<gene>
    <name evidence="2" type="ORF">SAMN05660690_3748</name>
</gene>
<evidence type="ECO:0000256" key="1">
    <source>
        <dbReference type="SAM" id="SignalP"/>
    </source>
</evidence>